<name>A0A5B2V7A0_9HYPH</name>
<dbReference type="PANTHER" id="PTHR38766:SF1">
    <property type="entry name" value="FLAGELLAR PROTEIN FLIO"/>
    <property type="match status" value="1"/>
</dbReference>
<reference evidence="2 3" key="2">
    <citation type="submission" date="2019-09" db="EMBL/GenBank/DDBJ databases">
        <authorList>
            <person name="Jin C."/>
        </authorList>
    </citation>
    <scope>NUCLEOTIDE SEQUENCE [LARGE SCALE GENOMIC DNA]</scope>
    <source>
        <strain evidence="2 3">BN140002</strain>
    </source>
</reference>
<gene>
    <name evidence="2" type="ORF">F0L46_22590</name>
</gene>
<feature type="compositionally biased region" description="Low complexity" evidence="1">
    <location>
        <begin position="255"/>
        <end position="267"/>
    </location>
</feature>
<dbReference type="AlphaFoldDB" id="A0A5B2V7A0"/>
<feature type="compositionally biased region" description="Basic and acidic residues" evidence="1">
    <location>
        <begin position="129"/>
        <end position="144"/>
    </location>
</feature>
<dbReference type="OrthoDB" id="8456606at2"/>
<feature type="compositionally biased region" description="Pro residues" evidence="1">
    <location>
        <begin position="268"/>
        <end position="314"/>
    </location>
</feature>
<evidence type="ECO:0000256" key="1">
    <source>
        <dbReference type="SAM" id="MobiDB-lite"/>
    </source>
</evidence>
<reference evidence="2 3" key="1">
    <citation type="submission" date="2019-09" db="EMBL/GenBank/DDBJ databases">
        <title>Salinarimonas rosea gen. nov., sp. nov., a new member of the a-2 subgroup of the Proteobacteria.</title>
        <authorList>
            <person name="Liu J."/>
        </authorList>
    </citation>
    <scope>NUCLEOTIDE SEQUENCE [LARGE SCALE GENOMIC DNA]</scope>
    <source>
        <strain evidence="2 3">BN140002</strain>
    </source>
</reference>
<dbReference type="PANTHER" id="PTHR38766">
    <property type="entry name" value="FLAGELLAR PROTEIN FLIO"/>
    <property type="match status" value="1"/>
</dbReference>
<feature type="region of interest" description="Disordered" evidence="1">
    <location>
        <begin position="114"/>
        <end position="325"/>
    </location>
</feature>
<protein>
    <recommendedName>
        <fullName evidence="4">Flagellar biosynthesis protein FliO</fullName>
    </recommendedName>
</protein>
<evidence type="ECO:0008006" key="4">
    <source>
        <dbReference type="Google" id="ProtNLM"/>
    </source>
</evidence>
<evidence type="ECO:0000313" key="3">
    <source>
        <dbReference type="Proteomes" id="UP000323142"/>
    </source>
</evidence>
<dbReference type="InterPro" id="IPR052205">
    <property type="entry name" value="FliO/MopB"/>
</dbReference>
<dbReference type="Proteomes" id="UP000323142">
    <property type="component" value="Unassembled WGS sequence"/>
</dbReference>
<proteinExistence type="predicted"/>
<keyword evidence="3" id="KW-1185">Reference proteome</keyword>
<accession>A0A5B2V7A0</accession>
<organism evidence="2 3">
    <name type="scientific">Salinarimonas soli</name>
    <dbReference type="NCBI Taxonomy" id="1638099"/>
    <lineage>
        <taxon>Bacteria</taxon>
        <taxon>Pseudomonadati</taxon>
        <taxon>Pseudomonadota</taxon>
        <taxon>Alphaproteobacteria</taxon>
        <taxon>Hyphomicrobiales</taxon>
        <taxon>Salinarimonadaceae</taxon>
        <taxon>Salinarimonas</taxon>
    </lineage>
</organism>
<sequence>MVQYLVALFIVLVLVGLFALVLRRITGGRMGLSTADRGRTRQPRLGIVDVYDLDRQRQLVLLRRDNVEHLLLIGGPNDVVVETNIMRVAAGRQPQAAPDGGQAQAPALPERMPSPALEAYAPPPPAERPPQERPQERQPQDRAPNEGPPRPILEPAVGARVNAAEPQAPAVVPGDPMNDIAARVRSLRPEPPLVADAAPAQDPVPPPPRPVPAGATIATPRPPEPRLVEPRPAPPGNGDADVISDMARQLEQAVRRPAPAGAPAPAAAAPPPRMAPPRPPEPPRQAPPVPRPVQPPEAPARAAPPPPPPPPAPGPGKVDPFSVDEIEAEFARLLGRSPDKT</sequence>
<dbReference type="EMBL" id="VUOA01000042">
    <property type="protein sequence ID" value="KAA2234841.1"/>
    <property type="molecule type" value="Genomic_DNA"/>
</dbReference>
<comment type="caution">
    <text evidence="2">The sequence shown here is derived from an EMBL/GenBank/DDBJ whole genome shotgun (WGS) entry which is preliminary data.</text>
</comment>
<feature type="compositionally biased region" description="Pro residues" evidence="1">
    <location>
        <begin position="202"/>
        <end position="211"/>
    </location>
</feature>
<evidence type="ECO:0000313" key="2">
    <source>
        <dbReference type="EMBL" id="KAA2234841.1"/>
    </source>
</evidence>